<organism evidence="2 3">
    <name type="scientific">Caballeronia choica</name>
    <dbReference type="NCBI Taxonomy" id="326476"/>
    <lineage>
        <taxon>Bacteria</taxon>
        <taxon>Pseudomonadati</taxon>
        <taxon>Pseudomonadota</taxon>
        <taxon>Betaproteobacteria</taxon>
        <taxon>Burkholderiales</taxon>
        <taxon>Burkholderiaceae</taxon>
        <taxon>Caballeronia</taxon>
    </lineage>
</organism>
<proteinExistence type="predicted"/>
<reference evidence="2" key="1">
    <citation type="submission" date="2016-01" db="EMBL/GenBank/DDBJ databases">
        <authorList>
            <person name="Peeters C."/>
        </authorList>
    </citation>
    <scope>NUCLEOTIDE SEQUENCE [LARGE SCALE GENOMIC DNA]</scope>
    <source>
        <strain evidence="2">LMG 22940</strain>
    </source>
</reference>
<name>A0A158J5M4_9BURK</name>
<sequence length="284" mass="32241">MGTEFIRYRGYRYMLRLRRDFDPDWPSWRANEQHQAIEKGREMFDAAYLDVWERNAELVARVQAFMSKSFPWHRTRNARETLAELARTVRQGAVYVVQQNLPVSGGYIDPARRKASSLNAAEEAAPVTSFKDRYLAQLERMNAERPTWADTNAMMDEVNAEFMTRMAGVSPVIDAMFQAAGWTDKYPDASGVAPSPFGSAQPFEYDDEAPSEDAMELAGIPFDGPAGTWVENAPGKKKQWRMYGRDGAPVVDIDFDDHHGQPNPHAHNWDDNGRDHGWPVSILP</sequence>
<protein>
    <submittedName>
        <fullName evidence="2">Uncharacterized protein</fullName>
    </submittedName>
</protein>
<evidence type="ECO:0000313" key="3">
    <source>
        <dbReference type="Proteomes" id="UP000054770"/>
    </source>
</evidence>
<gene>
    <name evidence="2" type="ORF">AWB68_03437</name>
</gene>
<comment type="caution">
    <text evidence="2">The sequence shown here is derived from an EMBL/GenBank/DDBJ whole genome shotgun (WGS) entry which is preliminary data.</text>
</comment>
<dbReference type="Proteomes" id="UP000054770">
    <property type="component" value="Unassembled WGS sequence"/>
</dbReference>
<keyword evidence="3" id="KW-1185">Reference proteome</keyword>
<accession>A0A158J5M4</accession>
<evidence type="ECO:0000313" key="2">
    <source>
        <dbReference type="EMBL" id="SAL63743.1"/>
    </source>
</evidence>
<evidence type="ECO:0000256" key="1">
    <source>
        <dbReference type="SAM" id="MobiDB-lite"/>
    </source>
</evidence>
<dbReference type="AlphaFoldDB" id="A0A158J5M4"/>
<dbReference type="EMBL" id="FCON02000034">
    <property type="protein sequence ID" value="SAL63743.1"/>
    <property type="molecule type" value="Genomic_DNA"/>
</dbReference>
<feature type="region of interest" description="Disordered" evidence="1">
    <location>
        <begin position="255"/>
        <end position="284"/>
    </location>
</feature>
<feature type="compositionally biased region" description="Basic and acidic residues" evidence="1">
    <location>
        <begin position="267"/>
        <end position="277"/>
    </location>
</feature>